<feature type="transmembrane region" description="Helical" evidence="10">
    <location>
        <begin position="399"/>
        <end position="418"/>
    </location>
</feature>
<gene>
    <name evidence="11" type="ORF">FMM72_08335</name>
</gene>
<dbReference type="InterPro" id="IPR002528">
    <property type="entry name" value="MATE_fam"/>
</dbReference>
<evidence type="ECO:0000313" key="11">
    <source>
        <dbReference type="EMBL" id="NDO39266.1"/>
    </source>
</evidence>
<keyword evidence="9" id="KW-0046">Antibiotic resistance</keyword>
<evidence type="ECO:0000256" key="2">
    <source>
        <dbReference type="ARBA" id="ARBA00008417"/>
    </source>
</evidence>
<keyword evidence="5" id="KW-1003">Cell membrane</keyword>
<evidence type="ECO:0000256" key="6">
    <source>
        <dbReference type="ARBA" id="ARBA00022692"/>
    </source>
</evidence>
<comment type="caution">
    <text evidence="11">The sequence shown here is derived from an EMBL/GenBank/DDBJ whole genome shotgun (WGS) entry which is preliminary data.</text>
</comment>
<dbReference type="Pfam" id="PF01554">
    <property type="entry name" value="MatE"/>
    <property type="match status" value="2"/>
</dbReference>
<accession>A0A845SRW7</accession>
<feature type="transmembrane region" description="Helical" evidence="10">
    <location>
        <begin position="274"/>
        <end position="296"/>
    </location>
</feature>
<dbReference type="PANTHER" id="PTHR43823">
    <property type="entry name" value="SPORULATION PROTEIN YKVU"/>
    <property type="match status" value="1"/>
</dbReference>
<feature type="transmembrane region" description="Helical" evidence="10">
    <location>
        <begin position="51"/>
        <end position="75"/>
    </location>
</feature>
<dbReference type="GO" id="GO:0005886">
    <property type="term" value="C:plasma membrane"/>
    <property type="evidence" value="ECO:0007669"/>
    <property type="project" value="UniProtKB-SubCell"/>
</dbReference>
<feature type="transmembrane region" description="Helical" evidence="10">
    <location>
        <begin position="174"/>
        <end position="193"/>
    </location>
</feature>
<evidence type="ECO:0000256" key="7">
    <source>
        <dbReference type="ARBA" id="ARBA00022989"/>
    </source>
</evidence>
<feature type="transmembrane region" description="Helical" evidence="10">
    <location>
        <begin position="317"/>
        <end position="340"/>
    </location>
</feature>
<dbReference type="InterPro" id="IPR045070">
    <property type="entry name" value="MATE_MepA-like"/>
</dbReference>
<evidence type="ECO:0000313" key="12">
    <source>
        <dbReference type="Proteomes" id="UP000462501"/>
    </source>
</evidence>
<evidence type="ECO:0000256" key="1">
    <source>
        <dbReference type="ARBA" id="ARBA00004651"/>
    </source>
</evidence>
<dbReference type="EMBL" id="VIQT01000010">
    <property type="protein sequence ID" value="NDO39266.1"/>
    <property type="molecule type" value="Genomic_DNA"/>
</dbReference>
<reference evidence="11 12" key="1">
    <citation type="submission" date="2019-06" db="EMBL/GenBank/DDBJ databases">
        <title>Draft genome sequences of 15 bacterial species constituting the stable defined intestinal microbiota of the GM15 gnotobiotic mouse model.</title>
        <authorList>
            <person name="Elie C."/>
            <person name="Mathieu A."/>
            <person name="Saliou A."/>
            <person name="Darnaud M."/>
            <person name="Leulier F."/>
            <person name="Tamellini A."/>
        </authorList>
    </citation>
    <scope>NUCLEOTIDE SEQUENCE [LARGE SCALE GENOMIC DNA]</scope>
    <source>
        <strain evidence="11 12">JM4-15</strain>
    </source>
</reference>
<dbReference type="GO" id="GO:0046677">
    <property type="term" value="P:response to antibiotic"/>
    <property type="evidence" value="ECO:0007669"/>
    <property type="project" value="UniProtKB-KW"/>
</dbReference>
<evidence type="ECO:0000256" key="8">
    <source>
        <dbReference type="ARBA" id="ARBA00023136"/>
    </source>
</evidence>
<dbReference type="CDD" id="cd13143">
    <property type="entry name" value="MATE_MepA_like"/>
    <property type="match status" value="1"/>
</dbReference>
<dbReference type="InterPro" id="IPR048279">
    <property type="entry name" value="MdtK-like"/>
</dbReference>
<keyword evidence="4" id="KW-0813">Transport</keyword>
<feature type="transmembrane region" description="Helical" evidence="10">
    <location>
        <begin position="199"/>
        <end position="218"/>
    </location>
</feature>
<dbReference type="GO" id="GO:0015297">
    <property type="term" value="F:antiporter activity"/>
    <property type="evidence" value="ECO:0007669"/>
    <property type="project" value="InterPro"/>
</dbReference>
<feature type="transmembrane region" description="Helical" evidence="10">
    <location>
        <begin position="20"/>
        <end position="39"/>
    </location>
</feature>
<feature type="transmembrane region" description="Helical" evidence="10">
    <location>
        <begin position="96"/>
        <end position="119"/>
    </location>
</feature>
<name>A0A845SRW7_9FIRM</name>
<feature type="transmembrane region" description="Helical" evidence="10">
    <location>
        <begin position="139"/>
        <end position="162"/>
    </location>
</feature>
<feature type="transmembrane region" description="Helical" evidence="10">
    <location>
        <begin position="424"/>
        <end position="441"/>
    </location>
</feature>
<sequence length="455" mass="48533">MDNQKSMEVFSKAPVSQAVFKNALPAIAAMLMVLVYNLADTFFIGQTHDALQVAAVSLATPVFLMFMAVGTAFGIGGTSVISRALGEGKKEYAKKVCSFCMWSCIVVGVVMAALFLIFMNPILSLIGASSDTWDLSKTYLSIVACSGPFVLVSNCYANIIRAEGEAGKAMMGQLLGNLLNFILDPVMILGFGWNIAGAAIATVIGNLFGAGYYIFYFLRGKSILSINIKDFTLKDKVCSNVLVIGIPAALGSLLMSVSQIIINSQMAEYGDMAIAGMGVVMKVVIIAGMVCMGLGQGVQPLLGYLVGAKLWKRFNDVFKFSMIFSLILGVVLTAVCYLFANQIVSAFLTDVTAFDYAVSFARILLTTSFLFGVFYVLTNALQAMGAATASLIINLSRQGIIFIPALFILKAALGLNGLIRAQPVADILSLALAAGLYINTYKKLSIQKNELTAEA</sequence>
<dbReference type="RefSeq" id="WP_162221153.1">
    <property type="nucleotide sequence ID" value="NZ_JANJZM010000001.1"/>
</dbReference>
<keyword evidence="6 10" id="KW-0812">Transmembrane</keyword>
<dbReference type="AlphaFoldDB" id="A0A845SRW7"/>
<keyword evidence="8 10" id="KW-0472">Membrane</keyword>
<evidence type="ECO:0000256" key="5">
    <source>
        <dbReference type="ARBA" id="ARBA00022475"/>
    </source>
</evidence>
<evidence type="ECO:0000256" key="4">
    <source>
        <dbReference type="ARBA" id="ARBA00022448"/>
    </source>
</evidence>
<dbReference type="NCBIfam" id="TIGR00797">
    <property type="entry name" value="matE"/>
    <property type="match status" value="1"/>
</dbReference>
<comment type="similarity">
    <text evidence="2">Belongs to the multi antimicrobial extrusion (MATE) (TC 2.A.66.1) family. MepA subfamily.</text>
</comment>
<feature type="transmembrane region" description="Helical" evidence="10">
    <location>
        <begin position="239"/>
        <end position="262"/>
    </location>
</feature>
<evidence type="ECO:0000256" key="3">
    <source>
        <dbReference type="ARBA" id="ARBA00022106"/>
    </source>
</evidence>
<dbReference type="PIRSF" id="PIRSF006603">
    <property type="entry name" value="DinF"/>
    <property type="match status" value="1"/>
</dbReference>
<comment type="subcellular location">
    <subcellularLocation>
        <location evidence="1">Cell membrane</location>
        <topology evidence="1">Multi-pass membrane protein</topology>
    </subcellularLocation>
</comment>
<evidence type="ECO:0000256" key="9">
    <source>
        <dbReference type="ARBA" id="ARBA00023251"/>
    </source>
</evidence>
<dbReference type="GO" id="GO:0042910">
    <property type="term" value="F:xenobiotic transmembrane transporter activity"/>
    <property type="evidence" value="ECO:0007669"/>
    <property type="project" value="InterPro"/>
</dbReference>
<dbReference type="InterPro" id="IPR051327">
    <property type="entry name" value="MATE_MepA_subfamily"/>
</dbReference>
<dbReference type="Proteomes" id="UP000462501">
    <property type="component" value="Unassembled WGS sequence"/>
</dbReference>
<dbReference type="PANTHER" id="PTHR43823:SF3">
    <property type="entry name" value="MULTIDRUG EXPORT PROTEIN MEPA"/>
    <property type="match status" value="1"/>
</dbReference>
<organism evidence="11 12">
    <name type="scientific">Anaerotruncus colihominis</name>
    <dbReference type="NCBI Taxonomy" id="169435"/>
    <lineage>
        <taxon>Bacteria</taxon>
        <taxon>Bacillati</taxon>
        <taxon>Bacillota</taxon>
        <taxon>Clostridia</taxon>
        <taxon>Eubacteriales</taxon>
        <taxon>Oscillospiraceae</taxon>
        <taxon>Anaerotruncus</taxon>
    </lineage>
</organism>
<proteinExistence type="inferred from homology"/>
<evidence type="ECO:0000256" key="10">
    <source>
        <dbReference type="SAM" id="Phobius"/>
    </source>
</evidence>
<feature type="transmembrane region" description="Helical" evidence="10">
    <location>
        <begin position="360"/>
        <end position="378"/>
    </location>
</feature>
<keyword evidence="7 10" id="KW-1133">Transmembrane helix</keyword>
<protein>
    <recommendedName>
        <fullName evidence="3">Multidrug export protein MepA</fullName>
    </recommendedName>
</protein>